<gene>
    <name evidence="2" type="ORF">UFOPK2844_00573</name>
</gene>
<dbReference type="InterPro" id="IPR009045">
    <property type="entry name" value="Zn_M74/Hedgehog-like"/>
</dbReference>
<organism evidence="2">
    <name type="scientific">freshwater metagenome</name>
    <dbReference type="NCBI Taxonomy" id="449393"/>
    <lineage>
        <taxon>unclassified sequences</taxon>
        <taxon>metagenomes</taxon>
        <taxon>ecological metagenomes</taxon>
    </lineage>
</organism>
<dbReference type="Pfam" id="PF02557">
    <property type="entry name" value="VanY"/>
    <property type="match status" value="1"/>
</dbReference>
<dbReference type="GO" id="GO:0006508">
    <property type="term" value="P:proteolysis"/>
    <property type="evidence" value="ECO:0007669"/>
    <property type="project" value="InterPro"/>
</dbReference>
<proteinExistence type="predicted"/>
<dbReference type="PANTHER" id="PTHR34385:SF1">
    <property type="entry name" value="PEPTIDOGLYCAN L-ALANYL-D-GLUTAMATE ENDOPEPTIDASE CWLK"/>
    <property type="match status" value="1"/>
</dbReference>
<dbReference type="Gene3D" id="3.30.1380.10">
    <property type="match status" value="1"/>
</dbReference>
<dbReference type="InterPro" id="IPR003709">
    <property type="entry name" value="VanY-like_core_dom"/>
</dbReference>
<dbReference type="EMBL" id="CAEZZG010000006">
    <property type="protein sequence ID" value="CAB4753462.1"/>
    <property type="molecule type" value="Genomic_DNA"/>
</dbReference>
<sequence length="220" mass="24342">MSKEKSRILLGVIAYFSIVFYASGLARTGSVQELAEAPVPATKILCFNLETKVLRESDTNLGCLLEEESLGDSPIEHGEIRPDELDRTFEVRFLAAQAAAKEAGFSITITSGYRSRALQERLFAEAVRKYGSEEEASKWVLPKDISHHPWGTAIDVNYPGDKTAVKWLEDNGSLFGLCRVYENEWWHFEPIIAPGDTCPAMMVNALESLEELPTGANGSN</sequence>
<name>A0A6J6U188_9ZZZZ</name>
<dbReference type="SUPFAM" id="SSF55166">
    <property type="entry name" value="Hedgehog/DD-peptidase"/>
    <property type="match status" value="1"/>
</dbReference>
<dbReference type="AlphaFoldDB" id="A0A6J6U188"/>
<protein>
    <submittedName>
        <fullName evidence="2">Unannotated protein</fullName>
    </submittedName>
</protein>
<dbReference type="InterPro" id="IPR052179">
    <property type="entry name" value="DD-CPase-like"/>
</dbReference>
<dbReference type="PANTHER" id="PTHR34385">
    <property type="entry name" value="D-ALANYL-D-ALANINE CARBOXYPEPTIDASE"/>
    <property type="match status" value="1"/>
</dbReference>
<reference evidence="2" key="1">
    <citation type="submission" date="2020-05" db="EMBL/GenBank/DDBJ databases">
        <authorList>
            <person name="Chiriac C."/>
            <person name="Salcher M."/>
            <person name="Ghai R."/>
            <person name="Kavagutti S V."/>
        </authorList>
    </citation>
    <scope>NUCLEOTIDE SEQUENCE</scope>
</reference>
<dbReference type="GO" id="GO:0008233">
    <property type="term" value="F:peptidase activity"/>
    <property type="evidence" value="ECO:0007669"/>
    <property type="project" value="InterPro"/>
</dbReference>
<feature type="domain" description="D-alanyl-D-alanine carboxypeptidase-like core" evidence="1">
    <location>
        <begin position="86"/>
        <end position="183"/>
    </location>
</feature>
<evidence type="ECO:0000259" key="1">
    <source>
        <dbReference type="Pfam" id="PF02557"/>
    </source>
</evidence>
<evidence type="ECO:0000313" key="2">
    <source>
        <dbReference type="EMBL" id="CAB4753462.1"/>
    </source>
</evidence>
<accession>A0A6J6U188</accession>